<reference evidence="3" key="1">
    <citation type="journal article" date="2015" name="PLoS Genet.">
        <title>The dynamic genome and transcriptome of the human fungal pathogen Blastomyces and close relative Emmonsia.</title>
        <authorList>
            <person name="Munoz J.F."/>
            <person name="Gauthier G.M."/>
            <person name="Desjardins C.A."/>
            <person name="Gallo J.E."/>
            <person name="Holder J."/>
            <person name="Sullivan T.D."/>
            <person name="Marty A.J."/>
            <person name="Carmen J.C."/>
            <person name="Chen Z."/>
            <person name="Ding L."/>
            <person name="Gujja S."/>
            <person name="Magrini V."/>
            <person name="Misas E."/>
            <person name="Mitreva M."/>
            <person name="Priest M."/>
            <person name="Saif S."/>
            <person name="Whiston E.A."/>
            <person name="Young S."/>
            <person name="Zeng Q."/>
            <person name="Goldman W.E."/>
            <person name="Mardis E.R."/>
            <person name="Taylor J.W."/>
            <person name="McEwen J.G."/>
            <person name="Clay O.K."/>
            <person name="Klein B.S."/>
            <person name="Cuomo C.A."/>
        </authorList>
    </citation>
    <scope>NUCLEOTIDE SEQUENCE [LARGE SCALE GENOMIC DNA]</scope>
    <source>
        <strain evidence="3">ER-3 / ATCC MYA-2586</strain>
    </source>
</reference>
<dbReference type="GeneID" id="69024774"/>
<keyword evidence="3" id="KW-1185">Reference proteome</keyword>
<dbReference type="EMBL" id="EQ999974">
    <property type="protein sequence ID" value="EEQ87196.1"/>
    <property type="molecule type" value="Genomic_DNA"/>
</dbReference>
<accession>A0ABP2ETM0</accession>
<feature type="region of interest" description="Disordered" evidence="1">
    <location>
        <begin position="191"/>
        <end position="213"/>
    </location>
</feature>
<feature type="compositionally biased region" description="Polar residues" evidence="1">
    <location>
        <begin position="200"/>
        <end position="213"/>
    </location>
</feature>
<evidence type="ECO:0000313" key="2">
    <source>
        <dbReference type="EMBL" id="EEQ87196.1"/>
    </source>
</evidence>
<gene>
    <name evidence="2" type="ORF">BDCG_02316</name>
</gene>
<name>A0ABP2ETM0_AJEDR</name>
<protein>
    <submittedName>
        <fullName evidence="2">Uncharacterized protein</fullName>
    </submittedName>
</protein>
<dbReference type="RefSeq" id="XP_045274577.1">
    <property type="nucleotide sequence ID" value="XM_045417864.1"/>
</dbReference>
<evidence type="ECO:0000256" key="1">
    <source>
        <dbReference type="SAM" id="MobiDB-lite"/>
    </source>
</evidence>
<proteinExistence type="predicted"/>
<feature type="compositionally biased region" description="Basic and acidic residues" evidence="1">
    <location>
        <begin position="119"/>
        <end position="133"/>
    </location>
</feature>
<feature type="region of interest" description="Disordered" evidence="1">
    <location>
        <begin position="119"/>
        <end position="146"/>
    </location>
</feature>
<evidence type="ECO:0000313" key="3">
    <source>
        <dbReference type="Proteomes" id="UP000002039"/>
    </source>
</evidence>
<feature type="compositionally biased region" description="Low complexity" evidence="1">
    <location>
        <begin position="134"/>
        <end position="146"/>
    </location>
</feature>
<organism evidence="2 3">
    <name type="scientific">Ajellomyces dermatitidis (strain ER-3 / ATCC MYA-2586)</name>
    <name type="common">Blastomyces dermatitidis</name>
    <dbReference type="NCBI Taxonomy" id="559297"/>
    <lineage>
        <taxon>Eukaryota</taxon>
        <taxon>Fungi</taxon>
        <taxon>Dikarya</taxon>
        <taxon>Ascomycota</taxon>
        <taxon>Pezizomycotina</taxon>
        <taxon>Eurotiomycetes</taxon>
        <taxon>Eurotiomycetidae</taxon>
        <taxon>Onygenales</taxon>
        <taxon>Ajellomycetaceae</taxon>
        <taxon>Blastomyces</taxon>
    </lineage>
</organism>
<dbReference type="Proteomes" id="UP000002039">
    <property type="component" value="Unassembled WGS sequence"/>
</dbReference>
<sequence>MASRGASNIFNKNRGLASYYGFRPPRFVAPKQPYFTVRYTPQNIPTSRAKKFSCDLFINLYALRPKIDYMWATRDKRQLWWSASAQSDIASEKSVIRSWCARRVRTAFRDALRERGYDKTGRRIPDIEQREQQKPQPRQQAGQPPSRLEALEGTLEIHFRLAVKAAKYTDIVREAGVVIERIETYLKRVGEREENDVENSSDALWPSNNGVST</sequence>